<accession>A0ACA9Y9L9</accession>
<sequence>MAIYPKLNQFLICCFVSIGSFAYGYDLSVIAQVIASESFLERLNPTINETSAVVSLFTGGAFFGAFAAGYLSDYLGRKYTITTSCAVFILGGILQATCVNIGMLVAGRFIAGLAVGSLCMIIPLFQAELAHPSIRGTVTSLQQFFLGIGALVASWIAYGSYVGLAGSEKQFRLPLGLQVVPIGLLFFASILLPESPRWLAAHGKRDQALITLAKLHSYGNVNDSETRAQYHEIIEEVEFEKANPTVSWIGLFATKDRARRTSLSCILQASVQMTGVSSIQYYSVTIFRKMGLTTGRTLLYQSINSIIALIAQALCFLTIDFTGRRWVLISTNLLSSVCFIVATILMAKFPAATTSSRPAQIGFIASTWIYNFVFSYGIGPLSWVIPSESFNLQMRSKGISLATMVSFAFNTMIGQVTAVAMERVGYRFYYLFCICCFTNALFFWAFLPETRRVPLELSDEYWKEAPLFVPGWKPAKDYSADLKEKANILEAGRRFDVDSIDELKEEVEHNE</sequence>
<evidence type="ECO:0000313" key="2">
    <source>
        <dbReference type="Proteomes" id="UP001152531"/>
    </source>
</evidence>
<protein>
    <submittedName>
        <fullName evidence="1">High-affinity glucose transporter 1</fullName>
    </submittedName>
</protein>
<keyword evidence="2" id="KW-1185">Reference proteome</keyword>
<evidence type="ECO:0000313" key="1">
    <source>
        <dbReference type="EMBL" id="CAH6721348.1"/>
    </source>
</evidence>
<gene>
    <name evidence="1" type="ORF">CLIB1444_06S00122</name>
</gene>
<comment type="caution">
    <text evidence="1">The sequence shown here is derived from an EMBL/GenBank/DDBJ whole genome shotgun (WGS) entry which is preliminary data.</text>
</comment>
<keyword evidence="1" id="KW-0762">Sugar transport</keyword>
<reference evidence="1" key="1">
    <citation type="submission" date="2022-06" db="EMBL/GenBank/DDBJ databases">
        <authorList>
            <person name="Legras J.-L."/>
            <person name="Devillers H."/>
            <person name="Grondin C."/>
        </authorList>
    </citation>
    <scope>NUCLEOTIDE SEQUENCE</scope>
    <source>
        <strain evidence="1">CLIB 1444</strain>
    </source>
</reference>
<proteinExistence type="predicted"/>
<organism evidence="1 2">
    <name type="scientific">[Candida] jaroonii</name>
    <dbReference type="NCBI Taxonomy" id="467808"/>
    <lineage>
        <taxon>Eukaryota</taxon>
        <taxon>Fungi</taxon>
        <taxon>Dikarya</taxon>
        <taxon>Ascomycota</taxon>
        <taxon>Saccharomycotina</taxon>
        <taxon>Pichiomycetes</taxon>
        <taxon>Debaryomycetaceae</taxon>
        <taxon>Yamadazyma</taxon>
    </lineage>
</organism>
<dbReference type="Proteomes" id="UP001152531">
    <property type="component" value="Unassembled WGS sequence"/>
</dbReference>
<name>A0ACA9Y9L9_9ASCO</name>
<keyword evidence="1" id="KW-0813">Transport</keyword>
<dbReference type="EMBL" id="CALSDN010000006">
    <property type="protein sequence ID" value="CAH6721348.1"/>
    <property type="molecule type" value="Genomic_DNA"/>
</dbReference>